<name>A0A0S8GDY5_UNCT6</name>
<proteinExistence type="predicted"/>
<feature type="transmembrane region" description="Helical" evidence="9">
    <location>
        <begin position="94"/>
        <end position="114"/>
    </location>
</feature>
<keyword evidence="3" id="KW-0328">Glycosyltransferase</keyword>
<feature type="transmembrane region" description="Helical" evidence="9">
    <location>
        <begin position="383"/>
        <end position="402"/>
    </location>
</feature>
<gene>
    <name evidence="10" type="ORF">AMJ82_01000</name>
</gene>
<sequence length="624" mass="69764">MGRRRKRAAEESKTKGNSRSRKKQRPAVGAAPQRRATDAGGKVQGDTASETAAARVAPEEGHRDEREERAVSLDERAESGYESRLWLTSAARKAPLITLVVILLLAGLFGALLFDPKPSVGGDNAHYLLLAKALATGRGYRSIESPGDPPHTHFPFGYPMLLTPLVRLIPGSILPPKMLSLVLFVGSLLLLYPLLTPRIGYGLTLSVLALLAISPIMLEFSHWALSEIPFLFFTILSMILFSAAERGGRRSWWWFALGSLCLVWTFYIRTVGIALVIAVLVRLAWRRSFKRAALLLIIVVLLAAPWMIRNAILPSDVGDPATASYISQAMMVSAFDPEAGTLTAREYLVRVFRIVSAYCNRVLPKVILPPLWASESLFELPQIAKAFVWPLILGLTLLGLFLQLRRRPALFDIYVIAYLLVLWGWANKNIAAGPRYLLPVLPFLFVYFLEGCDRVLKWSVPQRSTLLPLVLVCVLLVTGTWVLLPPVSSNLADLSAYIAGDPFAGYSDSWANFFSVALFAYDKIPRDAIIMTRKPALFYLYSHRKSVIYPYTRDEEKLYEALAENNVDFVLVDAFRWTKTTQRYLIPAILARVDRFRVICVTIPPKTYLLQVLGDPREWSGGEE</sequence>
<protein>
    <recommendedName>
        <fullName evidence="12">Glycosyltransferase RgtA/B/C/D-like domain-containing protein</fullName>
    </recommendedName>
</protein>
<feature type="transmembrane region" description="Helical" evidence="9">
    <location>
        <begin position="503"/>
        <end position="521"/>
    </location>
</feature>
<feature type="transmembrane region" description="Helical" evidence="9">
    <location>
        <begin position="264"/>
        <end position="285"/>
    </location>
</feature>
<accession>A0A0S8GDY5</accession>
<dbReference type="Proteomes" id="UP000051717">
    <property type="component" value="Unassembled WGS sequence"/>
</dbReference>
<evidence type="ECO:0000256" key="7">
    <source>
        <dbReference type="ARBA" id="ARBA00023136"/>
    </source>
</evidence>
<feature type="compositionally biased region" description="Basic and acidic residues" evidence="8">
    <location>
        <begin position="57"/>
        <end position="75"/>
    </location>
</feature>
<evidence type="ECO:0000256" key="5">
    <source>
        <dbReference type="ARBA" id="ARBA00022692"/>
    </source>
</evidence>
<evidence type="ECO:0000256" key="3">
    <source>
        <dbReference type="ARBA" id="ARBA00022676"/>
    </source>
</evidence>
<evidence type="ECO:0000256" key="9">
    <source>
        <dbReference type="SAM" id="Phobius"/>
    </source>
</evidence>
<evidence type="ECO:0000256" key="4">
    <source>
        <dbReference type="ARBA" id="ARBA00022679"/>
    </source>
</evidence>
<feature type="transmembrane region" description="Helical" evidence="9">
    <location>
        <begin position="432"/>
        <end position="452"/>
    </location>
</feature>
<dbReference type="GO" id="GO:0005886">
    <property type="term" value="C:plasma membrane"/>
    <property type="evidence" value="ECO:0007669"/>
    <property type="project" value="UniProtKB-SubCell"/>
</dbReference>
<dbReference type="GO" id="GO:0016763">
    <property type="term" value="F:pentosyltransferase activity"/>
    <property type="evidence" value="ECO:0007669"/>
    <property type="project" value="TreeGrafter"/>
</dbReference>
<keyword evidence="4" id="KW-0808">Transferase</keyword>
<dbReference type="GO" id="GO:0009103">
    <property type="term" value="P:lipopolysaccharide biosynthetic process"/>
    <property type="evidence" value="ECO:0007669"/>
    <property type="project" value="UniProtKB-ARBA"/>
</dbReference>
<keyword evidence="2" id="KW-1003">Cell membrane</keyword>
<feature type="transmembrane region" description="Helical" evidence="9">
    <location>
        <begin position="409"/>
        <end position="426"/>
    </location>
</feature>
<keyword evidence="5 9" id="KW-0812">Transmembrane</keyword>
<evidence type="ECO:0000256" key="1">
    <source>
        <dbReference type="ARBA" id="ARBA00004651"/>
    </source>
</evidence>
<keyword evidence="6 9" id="KW-1133">Transmembrane helix</keyword>
<dbReference type="AlphaFoldDB" id="A0A0S8GDY5"/>
<evidence type="ECO:0000313" key="11">
    <source>
        <dbReference type="Proteomes" id="UP000051717"/>
    </source>
</evidence>
<feature type="compositionally biased region" description="Basic residues" evidence="8">
    <location>
        <begin position="16"/>
        <end position="25"/>
    </location>
</feature>
<reference evidence="10 11" key="1">
    <citation type="journal article" date="2015" name="Microbiome">
        <title>Genomic resolution of linkages in carbon, nitrogen, and sulfur cycling among widespread estuary sediment bacteria.</title>
        <authorList>
            <person name="Baker B.J."/>
            <person name="Lazar C.S."/>
            <person name="Teske A.P."/>
            <person name="Dick G.J."/>
        </authorList>
    </citation>
    <scope>NUCLEOTIDE SEQUENCE [LARGE SCALE GENOMIC DNA]</scope>
    <source>
        <strain evidence="10">SM23_40</strain>
    </source>
</reference>
<dbReference type="InterPro" id="IPR050297">
    <property type="entry name" value="LipidA_mod_glycosyltrf_83"/>
</dbReference>
<evidence type="ECO:0008006" key="12">
    <source>
        <dbReference type="Google" id="ProtNLM"/>
    </source>
</evidence>
<dbReference type="EMBL" id="LJUI01000004">
    <property type="protein sequence ID" value="KPK71331.1"/>
    <property type="molecule type" value="Genomic_DNA"/>
</dbReference>
<evidence type="ECO:0000256" key="8">
    <source>
        <dbReference type="SAM" id="MobiDB-lite"/>
    </source>
</evidence>
<keyword evidence="7 9" id="KW-0472">Membrane</keyword>
<feature type="transmembrane region" description="Helical" evidence="9">
    <location>
        <begin position="178"/>
        <end position="195"/>
    </location>
</feature>
<feature type="region of interest" description="Disordered" evidence="8">
    <location>
        <begin position="1"/>
        <end position="75"/>
    </location>
</feature>
<comment type="caution">
    <text evidence="10">The sequence shown here is derived from an EMBL/GenBank/DDBJ whole genome shotgun (WGS) entry which is preliminary data.</text>
</comment>
<dbReference type="PANTHER" id="PTHR33908:SF11">
    <property type="entry name" value="MEMBRANE PROTEIN"/>
    <property type="match status" value="1"/>
</dbReference>
<feature type="transmembrane region" description="Helical" evidence="9">
    <location>
        <begin position="464"/>
        <end position="483"/>
    </location>
</feature>
<organism evidence="10 11">
    <name type="scientific">candidate division TA06 bacterium SM23_40</name>
    <dbReference type="NCBI Taxonomy" id="1703774"/>
    <lineage>
        <taxon>Bacteria</taxon>
        <taxon>Bacteria division TA06</taxon>
    </lineage>
</organism>
<evidence type="ECO:0000256" key="6">
    <source>
        <dbReference type="ARBA" id="ARBA00022989"/>
    </source>
</evidence>
<comment type="subcellular location">
    <subcellularLocation>
        <location evidence="1">Cell membrane</location>
        <topology evidence="1">Multi-pass membrane protein</topology>
    </subcellularLocation>
</comment>
<evidence type="ECO:0000256" key="2">
    <source>
        <dbReference type="ARBA" id="ARBA00022475"/>
    </source>
</evidence>
<evidence type="ECO:0000313" key="10">
    <source>
        <dbReference type="EMBL" id="KPK71331.1"/>
    </source>
</evidence>
<feature type="transmembrane region" description="Helical" evidence="9">
    <location>
        <begin position="201"/>
        <end position="218"/>
    </location>
</feature>
<dbReference type="PANTHER" id="PTHR33908">
    <property type="entry name" value="MANNOSYLTRANSFERASE YKCB-RELATED"/>
    <property type="match status" value="1"/>
</dbReference>
<feature type="transmembrane region" description="Helical" evidence="9">
    <location>
        <begin position="292"/>
        <end position="308"/>
    </location>
</feature>